<name>Q4PJ99_9BACT</name>
<evidence type="ECO:0000313" key="2">
    <source>
        <dbReference type="EMBL" id="AAY82734.1"/>
    </source>
</evidence>
<dbReference type="AlphaFoldDB" id="Q4PJ99"/>
<feature type="domain" description="ChrR-like cupin" evidence="1">
    <location>
        <begin position="6"/>
        <end position="108"/>
    </location>
</feature>
<dbReference type="Pfam" id="PF12973">
    <property type="entry name" value="Cupin_7"/>
    <property type="match status" value="1"/>
</dbReference>
<dbReference type="SUPFAM" id="SSF51182">
    <property type="entry name" value="RmlC-like cupins"/>
    <property type="match status" value="1"/>
</dbReference>
<dbReference type="Gene3D" id="2.60.120.10">
    <property type="entry name" value="Jelly Rolls"/>
    <property type="match status" value="1"/>
</dbReference>
<protein>
    <recommendedName>
        <fullName evidence="1">ChrR-like cupin domain-containing protein</fullName>
    </recommendedName>
</protein>
<accession>Q4PJ99</accession>
<reference evidence="2" key="1">
    <citation type="journal article" date="2005" name="PLoS Biol.">
        <title>New insights into metabolic properties of marine bacteria encoding proteorhodopsins.</title>
        <authorList>
            <person name="Sabehi G."/>
            <person name="Loy A."/>
            <person name="Jung K.H."/>
            <person name="Partha R."/>
            <person name="Spudich J.L."/>
            <person name="Isaacson T."/>
            <person name="Hirschberg J."/>
            <person name="Wagner M."/>
            <person name="Beja O."/>
        </authorList>
    </citation>
    <scope>NUCLEOTIDE SEQUENCE</scope>
</reference>
<evidence type="ECO:0000259" key="1">
    <source>
        <dbReference type="Pfam" id="PF12973"/>
    </source>
</evidence>
<sequence length="114" mass="13185">MKNRKIINPYKLRFTPFNSYGKPISGMSWHKISYNQNTGVGSYILKMNPGARSLKHKHQNYEEFYVLDGELTDEDNTTFNKGDFISYKPGSKHSSFSKKGCLLLVFLREKNKAI</sequence>
<dbReference type="InterPro" id="IPR014710">
    <property type="entry name" value="RmlC-like_jellyroll"/>
</dbReference>
<dbReference type="EMBL" id="DQ088851">
    <property type="protein sequence ID" value="AAY82734.1"/>
    <property type="molecule type" value="Genomic_DNA"/>
</dbReference>
<proteinExistence type="predicted"/>
<organism evidence="2">
    <name type="scientific">uncultured bacterium eBACmed86H08</name>
    <dbReference type="NCBI Taxonomy" id="334276"/>
    <lineage>
        <taxon>Bacteria</taxon>
        <taxon>environmental samples</taxon>
    </lineage>
</organism>
<dbReference type="CDD" id="cd02237">
    <property type="entry name" value="cupin_DAD_ChrR"/>
    <property type="match status" value="1"/>
</dbReference>
<dbReference type="InterPro" id="IPR011051">
    <property type="entry name" value="RmlC_Cupin_sf"/>
</dbReference>
<dbReference type="InterPro" id="IPR025979">
    <property type="entry name" value="ChrR-like_cupin_dom"/>
</dbReference>